<dbReference type="SUPFAM" id="SSF50249">
    <property type="entry name" value="Nucleic acid-binding proteins"/>
    <property type="match status" value="1"/>
</dbReference>
<evidence type="ECO:0000256" key="5">
    <source>
        <dbReference type="ARBA" id="ARBA00022840"/>
    </source>
</evidence>
<dbReference type="CDD" id="cd04322">
    <property type="entry name" value="LysRS_N"/>
    <property type="match status" value="1"/>
</dbReference>
<accession>A0A1H0UVC1</accession>
<keyword evidence="9" id="KW-0963">Cytoplasm</keyword>
<keyword evidence="6 9" id="KW-0648">Protein biosynthesis</keyword>
<sequence length="562" mass="61988">MGLGERNKQSGRFLTNPAYQDKVHPIGLGRFTRSGRIRLAPVGRGGRYAGRYPLRVSQTPETVTSDATATDADLPEQMQVRRDKRDRLLAEGKQAFPVSVPRTHTLAEVREQWGQLETGEETQDVVGVAGRVIFVRNTGKLAFATLQEGIGTRLQVMLSLAEVGEVALAEWKSTVDLGDHVFVEGRVISSRRGELSVMATRWEMASKALRPLPVLHKDLSEESRVRQRYADLIVRQEARDMVRTKAAALSAIRGVLESQGYLEVETPIIQLVHGGAAARPFRTHMNAFDQEMTLRIALELNLKKAVVGGVDKVYEMGRIFRNEGVDATHSPEFTMLEAYQAYGDQTTIAALMRDVFLGVADALGSRQVETAAGTVDLDGEWRWLPVYQGVSEAVGEVVTIDTDLETLRGYAEKHDVAIDPAWDKDKVFLELLGELVEPGLLQPTFLCDYPAIAQPLARPHRSEPGLIEAWDLIIGGVERGTGFSELVDPVVQREVLTAQSVRAAGGDPEAMQLDEDFLRALEYGAPPMGGLGFGVDRLVMLFTDASIRETILFPHLKPEVTR</sequence>
<keyword evidence="4 9" id="KW-0547">Nucleotide-binding</keyword>
<dbReference type="FunFam" id="2.40.50.140:FF:000024">
    <property type="entry name" value="Lysine--tRNA ligase"/>
    <property type="match status" value="1"/>
</dbReference>
<dbReference type="GO" id="GO:0004824">
    <property type="term" value="F:lysine-tRNA ligase activity"/>
    <property type="evidence" value="ECO:0007669"/>
    <property type="project" value="UniProtKB-UniRule"/>
</dbReference>
<feature type="binding site" evidence="9">
    <location>
        <position position="471"/>
    </location>
    <ligand>
        <name>Mg(2+)</name>
        <dbReference type="ChEBI" id="CHEBI:18420"/>
        <label>1</label>
    </ligand>
</feature>
<proteinExistence type="inferred from homology"/>
<dbReference type="Gene3D" id="3.30.930.10">
    <property type="entry name" value="Bira Bifunctional Protein, Domain 2"/>
    <property type="match status" value="1"/>
</dbReference>
<dbReference type="InterPro" id="IPR006195">
    <property type="entry name" value="aa-tRNA-synth_II"/>
</dbReference>
<evidence type="ECO:0000256" key="2">
    <source>
        <dbReference type="ARBA" id="ARBA00022598"/>
    </source>
</evidence>
<dbReference type="GO" id="GO:0000049">
    <property type="term" value="F:tRNA binding"/>
    <property type="evidence" value="ECO:0007669"/>
    <property type="project" value="TreeGrafter"/>
</dbReference>
<keyword evidence="2 9" id="KW-0436">Ligase</keyword>
<organism evidence="12 13">
    <name type="scientific">Pedococcus dokdonensis</name>
    <dbReference type="NCBI Taxonomy" id="443156"/>
    <lineage>
        <taxon>Bacteria</taxon>
        <taxon>Bacillati</taxon>
        <taxon>Actinomycetota</taxon>
        <taxon>Actinomycetes</taxon>
        <taxon>Micrococcales</taxon>
        <taxon>Intrasporangiaceae</taxon>
        <taxon>Pedococcus</taxon>
    </lineage>
</organism>
<evidence type="ECO:0000256" key="9">
    <source>
        <dbReference type="HAMAP-Rule" id="MF_00252"/>
    </source>
</evidence>
<evidence type="ECO:0000256" key="8">
    <source>
        <dbReference type="ARBA" id="ARBA00048573"/>
    </source>
</evidence>
<feature type="binding site" evidence="9">
    <location>
        <position position="478"/>
    </location>
    <ligand>
        <name>Mg(2+)</name>
        <dbReference type="ChEBI" id="CHEBI:18420"/>
        <label>2</label>
    </ligand>
</feature>
<feature type="binding site" evidence="9">
    <location>
        <position position="478"/>
    </location>
    <ligand>
        <name>Mg(2+)</name>
        <dbReference type="ChEBI" id="CHEBI:18420"/>
        <label>1</label>
    </ligand>
</feature>
<comment type="similarity">
    <text evidence="1 9">Belongs to the class-II aminoacyl-tRNA synthetase family.</text>
</comment>
<dbReference type="PROSITE" id="PS50862">
    <property type="entry name" value="AA_TRNA_LIGASE_II"/>
    <property type="match status" value="1"/>
</dbReference>
<dbReference type="STRING" id="443156.SAMN04489867_3509"/>
<evidence type="ECO:0000313" key="13">
    <source>
        <dbReference type="Proteomes" id="UP000199077"/>
    </source>
</evidence>
<dbReference type="InterPro" id="IPR002313">
    <property type="entry name" value="Lys-tRNA-ligase_II"/>
</dbReference>
<comment type="cofactor">
    <cofactor evidence="9 10">
        <name>Mg(2+)</name>
        <dbReference type="ChEBI" id="CHEBI:18420"/>
    </cofactor>
    <text evidence="9 10">Binds 3 Mg(2+) ions per subunit.</text>
</comment>
<keyword evidence="9 10" id="KW-0460">Magnesium</keyword>
<dbReference type="InterPro" id="IPR045864">
    <property type="entry name" value="aa-tRNA-synth_II/BPL/LPL"/>
</dbReference>
<dbReference type="Proteomes" id="UP000199077">
    <property type="component" value="Chromosome I"/>
</dbReference>
<evidence type="ECO:0000256" key="7">
    <source>
        <dbReference type="ARBA" id="ARBA00023146"/>
    </source>
</evidence>
<dbReference type="InterPro" id="IPR004365">
    <property type="entry name" value="NA-bd_OB_tRNA"/>
</dbReference>
<dbReference type="PANTHER" id="PTHR42918">
    <property type="entry name" value="LYSYL-TRNA SYNTHETASE"/>
    <property type="match status" value="1"/>
</dbReference>
<dbReference type="InterPro" id="IPR018149">
    <property type="entry name" value="Lys-tRNA-synth_II_C"/>
</dbReference>
<evidence type="ECO:0000313" key="12">
    <source>
        <dbReference type="EMBL" id="SDP69736.1"/>
    </source>
</evidence>
<evidence type="ECO:0000256" key="4">
    <source>
        <dbReference type="ARBA" id="ARBA00022741"/>
    </source>
</evidence>
<dbReference type="NCBIfam" id="TIGR00499">
    <property type="entry name" value="lysS_bact"/>
    <property type="match status" value="1"/>
</dbReference>
<dbReference type="PRINTS" id="PR00982">
    <property type="entry name" value="TRNASYNTHLYS"/>
</dbReference>
<dbReference type="EMBL" id="LT629711">
    <property type="protein sequence ID" value="SDP69736.1"/>
    <property type="molecule type" value="Genomic_DNA"/>
</dbReference>
<reference evidence="13" key="1">
    <citation type="submission" date="2016-10" db="EMBL/GenBank/DDBJ databases">
        <authorList>
            <person name="Varghese N."/>
            <person name="Submissions S."/>
        </authorList>
    </citation>
    <scope>NUCLEOTIDE SEQUENCE [LARGE SCALE GENOMIC DNA]</scope>
    <source>
        <strain evidence="13">DSM 22329</strain>
    </source>
</reference>
<dbReference type="HAMAP" id="MF_00252">
    <property type="entry name" value="Lys_tRNA_synth_class2"/>
    <property type="match status" value="1"/>
</dbReference>
<dbReference type="NCBIfam" id="NF001756">
    <property type="entry name" value="PRK00484.1"/>
    <property type="match status" value="1"/>
</dbReference>
<evidence type="ECO:0000256" key="1">
    <source>
        <dbReference type="ARBA" id="ARBA00008226"/>
    </source>
</evidence>
<comment type="catalytic activity">
    <reaction evidence="8 9 10">
        <text>tRNA(Lys) + L-lysine + ATP = L-lysyl-tRNA(Lys) + AMP + diphosphate</text>
        <dbReference type="Rhea" id="RHEA:20792"/>
        <dbReference type="Rhea" id="RHEA-COMP:9696"/>
        <dbReference type="Rhea" id="RHEA-COMP:9697"/>
        <dbReference type="ChEBI" id="CHEBI:30616"/>
        <dbReference type="ChEBI" id="CHEBI:32551"/>
        <dbReference type="ChEBI" id="CHEBI:33019"/>
        <dbReference type="ChEBI" id="CHEBI:78442"/>
        <dbReference type="ChEBI" id="CHEBI:78529"/>
        <dbReference type="ChEBI" id="CHEBI:456215"/>
        <dbReference type="EC" id="6.1.1.6"/>
    </reaction>
</comment>
<dbReference type="GO" id="GO:0005524">
    <property type="term" value="F:ATP binding"/>
    <property type="evidence" value="ECO:0007669"/>
    <property type="project" value="UniProtKB-UniRule"/>
</dbReference>
<dbReference type="InterPro" id="IPR044136">
    <property type="entry name" value="Lys-tRNA-ligase_II_N"/>
</dbReference>
<evidence type="ECO:0000259" key="11">
    <source>
        <dbReference type="PROSITE" id="PS50862"/>
    </source>
</evidence>
<keyword evidence="7 9" id="KW-0030">Aminoacyl-tRNA synthetase</keyword>
<name>A0A1H0UVC1_9MICO</name>
<dbReference type="EC" id="6.1.1.6" evidence="9"/>
<dbReference type="AlphaFoldDB" id="A0A1H0UVC1"/>
<dbReference type="Gene3D" id="2.40.50.140">
    <property type="entry name" value="Nucleic acid-binding proteins"/>
    <property type="match status" value="1"/>
</dbReference>
<dbReference type="Pfam" id="PF00152">
    <property type="entry name" value="tRNA-synt_2"/>
    <property type="match status" value="1"/>
</dbReference>
<dbReference type="GO" id="GO:0006430">
    <property type="term" value="P:lysyl-tRNA aminoacylation"/>
    <property type="evidence" value="ECO:0007669"/>
    <property type="project" value="UniProtKB-UniRule"/>
</dbReference>
<comment type="subunit">
    <text evidence="9">Homodimer.</text>
</comment>
<keyword evidence="5 9" id="KW-0067">ATP-binding</keyword>
<feature type="domain" description="Aminoacyl-transfer RNA synthetases class-II family profile" evidence="11">
    <location>
        <begin position="250"/>
        <end position="558"/>
    </location>
</feature>
<comment type="subcellular location">
    <subcellularLocation>
        <location evidence="9">Cytoplasm</location>
    </subcellularLocation>
</comment>
<dbReference type="InterPro" id="IPR012340">
    <property type="entry name" value="NA-bd_OB-fold"/>
</dbReference>
<keyword evidence="3 9" id="KW-0479">Metal-binding</keyword>
<evidence type="ECO:0000256" key="6">
    <source>
        <dbReference type="ARBA" id="ARBA00022917"/>
    </source>
</evidence>
<evidence type="ECO:0000256" key="10">
    <source>
        <dbReference type="RuleBase" id="RU000336"/>
    </source>
</evidence>
<dbReference type="GO" id="GO:0005829">
    <property type="term" value="C:cytosol"/>
    <property type="evidence" value="ECO:0007669"/>
    <property type="project" value="TreeGrafter"/>
</dbReference>
<dbReference type="SUPFAM" id="SSF55681">
    <property type="entry name" value="Class II aaRS and biotin synthetases"/>
    <property type="match status" value="1"/>
</dbReference>
<dbReference type="PANTHER" id="PTHR42918:SF15">
    <property type="entry name" value="LYSINE--TRNA LIGASE, CHLOROPLASTIC_MITOCHONDRIAL"/>
    <property type="match status" value="1"/>
</dbReference>
<evidence type="ECO:0000256" key="3">
    <source>
        <dbReference type="ARBA" id="ARBA00022723"/>
    </source>
</evidence>
<dbReference type="Pfam" id="PF01336">
    <property type="entry name" value="tRNA_anti-codon"/>
    <property type="match status" value="1"/>
</dbReference>
<keyword evidence="13" id="KW-1185">Reference proteome</keyword>
<dbReference type="InterPro" id="IPR004364">
    <property type="entry name" value="Aa-tRNA-synt_II"/>
</dbReference>
<protein>
    <recommendedName>
        <fullName evidence="9">Lysine--tRNA ligase</fullName>
        <ecNumber evidence="9">6.1.1.6</ecNumber>
    </recommendedName>
    <alternativeName>
        <fullName evidence="9">Lysyl-tRNA synthetase</fullName>
        <shortName evidence="9">LysRS</shortName>
    </alternativeName>
</protein>
<dbReference type="GO" id="GO:0000287">
    <property type="term" value="F:magnesium ion binding"/>
    <property type="evidence" value="ECO:0007669"/>
    <property type="project" value="UniProtKB-UniRule"/>
</dbReference>
<gene>
    <name evidence="9" type="primary">lysS</name>
    <name evidence="12" type="ORF">SAMN04489867_3509</name>
</gene>